<dbReference type="InterPro" id="IPR019438">
    <property type="entry name" value="Q_salvage"/>
</dbReference>
<comment type="caution">
    <text evidence="14">The sequence shown here is derived from an EMBL/GenBank/DDBJ whole genome shotgun (WGS) entry which is preliminary data.</text>
</comment>
<evidence type="ECO:0000256" key="8">
    <source>
        <dbReference type="PROSITE-ProRule" id="PRU00176"/>
    </source>
</evidence>
<evidence type="ECO:0000256" key="1">
    <source>
        <dbReference type="ARBA" id="ARBA00004123"/>
    </source>
</evidence>
<evidence type="ECO:0000256" key="7">
    <source>
        <dbReference type="ARBA" id="ARBA00023242"/>
    </source>
</evidence>
<dbReference type="CDD" id="cd16162">
    <property type="entry name" value="OCRE_RBM5_like"/>
    <property type="match status" value="1"/>
</dbReference>
<sequence length="1438" mass="160122">MASYDAYYAGQRRRPDEHVYHADDRHSRSRSPPPRGLDSPSPTLMLRNLSNSTVERDVHRALENERARYTEVRLVRDKKNGRLNAFVDFCSINDARQFMKDCRGEIEIRKSVIRMTYSNPKERRDDDRSDEPSPTIMLRGIPPSMDSRDIRDALDDNRINYVDVRVIRDKNTGVTKGFGFVDFATIHDAKRWMEFQKGILRVRRHELRLTYSAPRQADELPYGSGPPVPPLMGRPGPLSEVSTGDWICSRCSSHNFRRREQCYKCQLPRSQVQSLTNSVDGVDLVGTTPCNTLVLRCLDALTTEEDICKVFEDTADVKVRQCHVMRDEVTHTSRCFAFAELPTVADAYKVMDIVSKEYKLFEIGGKAVTVSYAKNTFNTIMATLKTEGSYNAQLNSSRNLALDLAHAAMAAQNSNITPDAIAMNAVAASALLSQGPTSGPAVAHAAIQQKQTEQHLISAIAKSMRAAQDHSQSNSYGTSVARIVAAGQTLPPPSLPFHAATAAMTVFPYPDTTKYIYDESTRFYYDPVTGLLYEPNSKYFYDRVSQRYYYWDQTRSTYFPVPQPGSTETASKPETEGTNSDQNAATKSNTEGNSEGGERVRLSKGKSAQQIAKEMEKWAKRMNAQKKNPIAVAPRNETSSAETSRTADTGYALFEAAVSAPPTSETRPGADRNSSLVAQYGGAEDSDDSGPNDLLINRQKELSDADLETEGKVADEEAKLLDWAKLACLLCSRGFKDAATLQKHRAFSALHIENLNKLRAKHGLQPLPTQKTESTAGAAVANSGNLSISSLIQIGADAANDHAKSVAARQGAPQYRDRARERREKYGMPSPPRRKYDRSPAHTAPLPPAEPMPMLGVAPAFAPPQPTGPSVGSRLMEKMGWQAGQGLGRENQGRTQIIEAEFREAGVGLGIKPLKRGPPSDNYKDNVKRAIRSQTFSNDGDRSEINGLVSRVPRGGTAQWLEREFTDRKVRGSNPTSASQLSLTRLGQPGSVPARMLPSGGMAARHRKGVTAERSSSRVPRFLCICYFNPITIPRYAQQERRWRRLAAIFLSVSNYAQGGSLGPHSGRRVAPKPFVIRIRMTHPDIKRCSITGRHSVCKPQALSPALSAEFIVQRATHVHINPFGIEKLAKELSFALSSGTFGIEKWSCQELTPTVPDDRAIEWIFVTDLLNFSFWTESSDRQYQVVFNQKVHTGYWALCAAVNRAVEEGFDLLDPNTYQHVTEAQLKRIFRSVGNVEIPLFTERLRLLRESGKTLVRDFGGSFQNVVRMCEGSAFKLLDVLCAHFPSFKDTAIYEGQQVSFLKRAQILVGDLWLCFNGQGLGAFYDIDKITAFADYRVPQVLFYYDAVSYSDQLLDVLRKGELIPNGSELEVEIRGATIHAVQLIVHKVKDLLAETGHLNTPCNAILVDNYLWTFRREHAAEIDAVIPMHKTRCLFY</sequence>
<reference evidence="14 15" key="1">
    <citation type="journal article" date="2018" name="Biotechnol. Adv.">
        <title>Improved genomic resources and new bioinformatic workflow for the carcinogenic parasite Clonorchis sinensis: Biotechnological implications.</title>
        <authorList>
            <person name="Wang D."/>
            <person name="Korhonen P.K."/>
            <person name="Gasser R.B."/>
            <person name="Young N.D."/>
        </authorList>
    </citation>
    <scope>NUCLEOTIDE SEQUENCE [LARGE SCALE GENOMIC DNA]</scope>
    <source>
        <strain evidence="14">Cs-k2</strain>
    </source>
</reference>
<dbReference type="GO" id="GO:0003723">
    <property type="term" value="F:RNA binding"/>
    <property type="evidence" value="ECO:0007669"/>
    <property type="project" value="UniProtKB-UniRule"/>
</dbReference>
<reference evidence="14 15" key="2">
    <citation type="journal article" date="2021" name="Genomics">
        <title>High-quality reference genome for Clonorchis sinensis.</title>
        <authorList>
            <person name="Young N.D."/>
            <person name="Stroehlein A.J."/>
            <person name="Kinkar L."/>
            <person name="Wang T."/>
            <person name="Sohn W.M."/>
            <person name="Chang B.C.H."/>
            <person name="Kaur P."/>
            <person name="Weisz D."/>
            <person name="Dudchenko O."/>
            <person name="Aiden E.L."/>
            <person name="Korhonen P.K."/>
            <person name="Gasser R.B."/>
        </authorList>
    </citation>
    <scope>NUCLEOTIDE SEQUENCE [LARGE SCALE GENOMIC DNA]</scope>
    <source>
        <strain evidence="14">Cs-k2</strain>
    </source>
</reference>
<feature type="compositionally biased region" description="Basic and acidic residues" evidence="10">
    <location>
        <begin position="13"/>
        <end position="26"/>
    </location>
</feature>
<keyword evidence="2" id="KW-0479">Metal-binding</keyword>
<dbReference type="InterPro" id="IPR000504">
    <property type="entry name" value="RRM_dom"/>
</dbReference>
<feature type="domain" description="RRM" evidence="11">
    <location>
        <begin position="42"/>
        <end position="120"/>
    </location>
</feature>
<feature type="compositionally biased region" description="Polar residues" evidence="10">
    <location>
        <begin position="564"/>
        <end position="593"/>
    </location>
</feature>
<evidence type="ECO:0000256" key="10">
    <source>
        <dbReference type="SAM" id="MobiDB-lite"/>
    </source>
</evidence>
<evidence type="ECO:0000313" key="15">
    <source>
        <dbReference type="Proteomes" id="UP000286415"/>
    </source>
</evidence>
<dbReference type="Pfam" id="PF00076">
    <property type="entry name" value="RRM_1"/>
    <property type="match status" value="1"/>
</dbReference>
<dbReference type="PANTHER" id="PTHR13948">
    <property type="entry name" value="RNA-BINDING PROTEIN"/>
    <property type="match status" value="1"/>
</dbReference>
<evidence type="ECO:0000313" key="14">
    <source>
        <dbReference type="EMBL" id="KAG5452546.1"/>
    </source>
</evidence>
<dbReference type="GO" id="GO:0008270">
    <property type="term" value="F:zinc ion binding"/>
    <property type="evidence" value="ECO:0007669"/>
    <property type="project" value="UniProtKB-KW"/>
</dbReference>
<evidence type="ECO:0000256" key="2">
    <source>
        <dbReference type="ARBA" id="ARBA00022723"/>
    </source>
</evidence>
<accession>A0A8T1MUJ6</accession>
<feature type="domain" description="G-patch" evidence="12">
    <location>
        <begin position="868"/>
        <end position="914"/>
    </location>
</feature>
<dbReference type="InterPro" id="IPR001876">
    <property type="entry name" value="Znf_RanBP2"/>
</dbReference>
<dbReference type="InterPro" id="IPR036443">
    <property type="entry name" value="Znf_RanBP2_sf"/>
</dbReference>
<evidence type="ECO:0000256" key="6">
    <source>
        <dbReference type="ARBA" id="ARBA00022884"/>
    </source>
</evidence>
<dbReference type="CDD" id="cd12313">
    <property type="entry name" value="RRM1_RRM2_RBM5_like"/>
    <property type="match status" value="1"/>
</dbReference>
<feature type="compositionally biased region" description="Basic and acidic residues" evidence="10">
    <location>
        <begin position="815"/>
        <end position="826"/>
    </location>
</feature>
<organism evidence="14 15">
    <name type="scientific">Clonorchis sinensis</name>
    <name type="common">Chinese liver fluke</name>
    <dbReference type="NCBI Taxonomy" id="79923"/>
    <lineage>
        <taxon>Eukaryota</taxon>
        <taxon>Metazoa</taxon>
        <taxon>Spiralia</taxon>
        <taxon>Lophotrochozoa</taxon>
        <taxon>Platyhelminthes</taxon>
        <taxon>Trematoda</taxon>
        <taxon>Digenea</taxon>
        <taxon>Opisthorchiida</taxon>
        <taxon>Opisthorchiata</taxon>
        <taxon>Opisthorchiidae</taxon>
        <taxon>Clonorchis</taxon>
    </lineage>
</organism>
<dbReference type="SUPFAM" id="SSF90209">
    <property type="entry name" value="Ran binding protein zinc finger-like"/>
    <property type="match status" value="1"/>
</dbReference>
<dbReference type="InterPro" id="IPR035979">
    <property type="entry name" value="RBD_domain_sf"/>
</dbReference>
<feature type="region of interest" description="Disordered" evidence="10">
    <location>
        <begin position="118"/>
        <end position="142"/>
    </location>
</feature>
<name>A0A8T1MUJ6_CLOSI</name>
<dbReference type="Gene3D" id="4.10.1060.10">
    <property type="entry name" value="Zinc finger, RanBP2-type"/>
    <property type="match status" value="1"/>
</dbReference>
<dbReference type="GO" id="GO:0000398">
    <property type="term" value="P:mRNA splicing, via spliceosome"/>
    <property type="evidence" value="ECO:0007669"/>
    <property type="project" value="TreeGrafter"/>
</dbReference>
<evidence type="ECO:0000256" key="5">
    <source>
        <dbReference type="ARBA" id="ARBA00022833"/>
    </source>
</evidence>
<dbReference type="PANTHER" id="PTHR13948:SF3">
    <property type="entry name" value="FI21118P1"/>
    <property type="match status" value="1"/>
</dbReference>
<dbReference type="PROSITE" id="PS50102">
    <property type="entry name" value="RRM"/>
    <property type="match status" value="3"/>
</dbReference>
<dbReference type="PROSITE" id="PS50199">
    <property type="entry name" value="ZF_RANBP2_2"/>
    <property type="match status" value="1"/>
</dbReference>
<feature type="region of interest" description="Disordered" evidence="10">
    <location>
        <begin position="1"/>
        <end position="43"/>
    </location>
</feature>
<keyword evidence="3" id="KW-0677">Repeat</keyword>
<feature type="domain" description="RanBP2-type" evidence="13">
    <location>
        <begin position="242"/>
        <end position="271"/>
    </location>
</feature>
<comment type="subcellular location">
    <subcellularLocation>
        <location evidence="1">Nucleus</location>
    </subcellularLocation>
</comment>
<evidence type="ECO:0000259" key="12">
    <source>
        <dbReference type="PROSITE" id="PS50174"/>
    </source>
</evidence>
<dbReference type="OrthoDB" id="29221at2759"/>
<evidence type="ECO:0000256" key="3">
    <source>
        <dbReference type="ARBA" id="ARBA00022737"/>
    </source>
</evidence>
<feature type="domain" description="RRM" evidence="11">
    <location>
        <begin position="134"/>
        <end position="214"/>
    </location>
</feature>
<dbReference type="SUPFAM" id="SSF54928">
    <property type="entry name" value="RNA-binding domain, RBD"/>
    <property type="match status" value="2"/>
</dbReference>
<feature type="compositionally biased region" description="Polar residues" evidence="10">
    <location>
        <begin position="973"/>
        <end position="985"/>
    </location>
</feature>
<dbReference type="InterPro" id="IPR012677">
    <property type="entry name" value="Nucleotide-bd_a/b_plait_sf"/>
</dbReference>
<dbReference type="InterPro" id="IPR041591">
    <property type="entry name" value="OCRE"/>
</dbReference>
<feature type="region of interest" description="Disordered" evidence="10">
    <location>
        <begin position="624"/>
        <end position="646"/>
    </location>
</feature>
<evidence type="ECO:0000256" key="4">
    <source>
        <dbReference type="ARBA" id="ARBA00022771"/>
    </source>
</evidence>
<dbReference type="SMART" id="SM00360">
    <property type="entry name" value="RRM"/>
    <property type="match status" value="3"/>
</dbReference>
<dbReference type="SMART" id="SM00443">
    <property type="entry name" value="G_patch"/>
    <property type="match status" value="1"/>
</dbReference>
<dbReference type="Pfam" id="PF01585">
    <property type="entry name" value="G-patch"/>
    <property type="match status" value="1"/>
</dbReference>
<keyword evidence="4 9" id="KW-0863">Zinc-finger</keyword>
<evidence type="ECO:0000259" key="13">
    <source>
        <dbReference type="PROSITE" id="PS50199"/>
    </source>
</evidence>
<keyword evidence="15" id="KW-1185">Reference proteome</keyword>
<feature type="region of interest" description="Disordered" evidence="10">
    <location>
        <begin position="803"/>
        <end position="874"/>
    </location>
</feature>
<dbReference type="SMART" id="SM00547">
    <property type="entry name" value="ZnF_RBZ"/>
    <property type="match status" value="1"/>
</dbReference>
<gene>
    <name evidence="14" type="ORF">CSKR_113097</name>
</gene>
<dbReference type="Pfam" id="PF17780">
    <property type="entry name" value="OCRE"/>
    <property type="match status" value="1"/>
</dbReference>
<keyword evidence="5" id="KW-0862">Zinc</keyword>
<feature type="compositionally biased region" description="Polar residues" evidence="10">
    <location>
        <begin position="636"/>
        <end position="646"/>
    </location>
</feature>
<proteinExistence type="predicted"/>
<dbReference type="InterPro" id="IPR000467">
    <property type="entry name" value="G_patch_dom"/>
</dbReference>
<dbReference type="Gene3D" id="3.30.70.330">
    <property type="match status" value="3"/>
</dbReference>
<dbReference type="EMBL" id="NIRI02000042">
    <property type="protein sequence ID" value="KAG5452546.1"/>
    <property type="molecule type" value="Genomic_DNA"/>
</dbReference>
<keyword evidence="7" id="KW-0539">Nucleus</keyword>
<evidence type="ECO:0000259" key="11">
    <source>
        <dbReference type="PROSITE" id="PS50102"/>
    </source>
</evidence>
<feature type="region of interest" description="Disordered" evidence="10">
    <location>
        <begin position="560"/>
        <end position="612"/>
    </location>
</feature>
<feature type="compositionally biased region" description="Basic and acidic residues" evidence="10">
    <location>
        <begin position="120"/>
        <end position="131"/>
    </location>
</feature>
<dbReference type="GO" id="GO:0005634">
    <property type="term" value="C:nucleus"/>
    <property type="evidence" value="ECO:0007669"/>
    <property type="project" value="UniProtKB-SubCell"/>
</dbReference>
<dbReference type="Proteomes" id="UP000286415">
    <property type="component" value="Unassembled WGS sequence"/>
</dbReference>
<keyword evidence="6 8" id="KW-0694">RNA-binding</keyword>
<dbReference type="PROSITE" id="PS50174">
    <property type="entry name" value="G_PATCH"/>
    <property type="match status" value="1"/>
</dbReference>
<dbReference type="PROSITE" id="PS01358">
    <property type="entry name" value="ZF_RANBP2_1"/>
    <property type="match status" value="1"/>
</dbReference>
<protein>
    <submittedName>
        <fullName evidence="14">Queuosine salvage protein</fullName>
    </submittedName>
</protein>
<feature type="domain" description="RRM" evidence="11">
    <location>
        <begin position="291"/>
        <end position="375"/>
    </location>
</feature>
<feature type="region of interest" description="Disordered" evidence="10">
    <location>
        <begin position="969"/>
        <end position="1001"/>
    </location>
</feature>
<evidence type="ECO:0000256" key="9">
    <source>
        <dbReference type="PROSITE-ProRule" id="PRU00322"/>
    </source>
</evidence>
<dbReference type="Pfam" id="PF10343">
    <property type="entry name" value="Q_salvage"/>
    <property type="match status" value="1"/>
</dbReference>